<feature type="region of interest" description="Disordered" evidence="7">
    <location>
        <begin position="11"/>
        <end position="33"/>
    </location>
</feature>
<dbReference type="InParanoid" id="E3JD38"/>
<evidence type="ECO:0000313" key="12">
    <source>
        <dbReference type="Proteomes" id="UP000002484"/>
    </source>
</evidence>
<dbReference type="InterPro" id="IPR006091">
    <property type="entry name" value="Acyl-CoA_Oxase/DH_mid-dom"/>
</dbReference>
<dbReference type="InterPro" id="IPR046373">
    <property type="entry name" value="Acyl-CoA_Oxase/DH_mid-dom_sf"/>
</dbReference>
<dbReference type="Gene3D" id="1.20.140.10">
    <property type="entry name" value="Butyryl-CoA Dehydrogenase, subunit A, domain 3"/>
    <property type="match status" value="1"/>
</dbReference>
<feature type="domain" description="Acyl-CoA dehydrogenase/oxidase N-terminal" evidence="10">
    <location>
        <begin position="59"/>
        <end position="152"/>
    </location>
</feature>
<evidence type="ECO:0000256" key="4">
    <source>
        <dbReference type="ARBA" id="ARBA00022827"/>
    </source>
</evidence>
<dbReference type="KEGG" id="fri:FraEuI1c_3158"/>
<dbReference type="Pfam" id="PF00441">
    <property type="entry name" value="Acyl-CoA_dh_1"/>
    <property type="match status" value="1"/>
</dbReference>
<evidence type="ECO:0000256" key="3">
    <source>
        <dbReference type="ARBA" id="ARBA00022630"/>
    </source>
</evidence>
<dbReference type="InterPro" id="IPR009100">
    <property type="entry name" value="AcylCoA_DH/oxidase_NM_dom_sf"/>
</dbReference>
<dbReference type="Pfam" id="PF02771">
    <property type="entry name" value="Acyl-CoA_dh_N"/>
    <property type="match status" value="1"/>
</dbReference>
<evidence type="ECO:0000259" key="10">
    <source>
        <dbReference type="Pfam" id="PF02771"/>
    </source>
</evidence>
<dbReference type="Gene3D" id="2.40.110.10">
    <property type="entry name" value="Butyryl-CoA Dehydrogenase, subunit A, domain 2"/>
    <property type="match status" value="1"/>
</dbReference>
<evidence type="ECO:0000259" key="8">
    <source>
        <dbReference type="Pfam" id="PF00441"/>
    </source>
</evidence>
<dbReference type="Proteomes" id="UP000002484">
    <property type="component" value="Chromosome"/>
</dbReference>
<dbReference type="GO" id="GO:0005886">
    <property type="term" value="C:plasma membrane"/>
    <property type="evidence" value="ECO:0007669"/>
    <property type="project" value="TreeGrafter"/>
</dbReference>
<gene>
    <name evidence="11" type="ordered locus">FraEuI1c_3158</name>
</gene>
<dbReference type="eggNOG" id="COG1960">
    <property type="taxonomic scope" value="Bacteria"/>
</dbReference>
<dbReference type="InterPro" id="IPR052161">
    <property type="entry name" value="Mycobact_Acyl-CoA_DH"/>
</dbReference>
<dbReference type="EMBL" id="CP002299">
    <property type="protein sequence ID" value="ADP81177.1"/>
    <property type="molecule type" value="Genomic_DNA"/>
</dbReference>
<keyword evidence="12" id="KW-1185">Reference proteome</keyword>
<dbReference type="PANTHER" id="PTHR43292:SF3">
    <property type="entry name" value="ACYL-COA DEHYDROGENASE FADE29"/>
    <property type="match status" value="1"/>
</dbReference>
<evidence type="ECO:0000256" key="1">
    <source>
        <dbReference type="ARBA" id="ARBA00001974"/>
    </source>
</evidence>
<evidence type="ECO:0000256" key="6">
    <source>
        <dbReference type="RuleBase" id="RU362125"/>
    </source>
</evidence>
<sequence length="409" mass="43623">MSILTSMLHFTPGQGDDVSRDGDPHPAAPGVGDPRADPLGFAAAFEQWAAAGPAALRAAARPIAEYADRVTATSALMRVLFDEGWSRYGWPVELGGLGGAIQHRAALWDVLARAGLPTMALYEHLEILAPTLAALGEPAFVAEVLPRFLRGDETWSQGFSEPEAGSDLASLRTRAVPAEGGYVVTGRKIWTSWARYATWCLVLARTGTPAERHRGLTAFAVDLRSPGVEVRVIEQANGTDELAEVTFDDVHVPAGRIVGAPGGGWAVAMHILSSERGTLAWFKHCFFQRRLQEHLEQVGPGAAAFDGELGAAVLDLAAVRATSFDGLLAHAAGATLGPRAAFVKLLLCASERSVGDWMLAADPDLAIGIQDDEVAVARQDYLFSRIVTVYGGSQQMQLDTIAKQILRLP</sequence>
<dbReference type="GO" id="GO:0016627">
    <property type="term" value="F:oxidoreductase activity, acting on the CH-CH group of donors"/>
    <property type="evidence" value="ECO:0007669"/>
    <property type="project" value="InterPro"/>
</dbReference>
<keyword evidence="3 6" id="KW-0285">Flavoprotein</keyword>
<dbReference type="Gene3D" id="1.10.540.10">
    <property type="entry name" value="Acyl-CoA dehydrogenase/oxidase, N-terminal domain"/>
    <property type="match status" value="1"/>
</dbReference>
<proteinExistence type="inferred from homology"/>
<name>E3JD38_PSEI1</name>
<evidence type="ECO:0000256" key="5">
    <source>
        <dbReference type="ARBA" id="ARBA00023002"/>
    </source>
</evidence>
<dbReference type="InterPro" id="IPR036250">
    <property type="entry name" value="AcylCo_DH-like_C"/>
</dbReference>
<reference evidence="11 12" key="1">
    <citation type="submission" date="2010-10" db="EMBL/GenBank/DDBJ databases">
        <title>Complete sequence of Frankia sp. EuI1c.</title>
        <authorList>
            <consortium name="US DOE Joint Genome Institute"/>
            <person name="Lucas S."/>
            <person name="Copeland A."/>
            <person name="Lapidus A."/>
            <person name="Cheng J.-F."/>
            <person name="Bruce D."/>
            <person name="Goodwin L."/>
            <person name="Pitluck S."/>
            <person name="Chertkov O."/>
            <person name="Detter J.C."/>
            <person name="Han C."/>
            <person name="Tapia R."/>
            <person name="Land M."/>
            <person name="Hauser L."/>
            <person name="Jeffries C."/>
            <person name="Kyrpides N."/>
            <person name="Ivanova N."/>
            <person name="Mikhailova N."/>
            <person name="Beauchemin N."/>
            <person name="Sen A."/>
            <person name="Sur S.A."/>
            <person name="Gtari M."/>
            <person name="Wall L."/>
            <person name="Tisa L."/>
            <person name="Woyke T."/>
        </authorList>
    </citation>
    <scope>NUCLEOTIDE SEQUENCE [LARGE SCALE GENOMIC DNA]</scope>
    <source>
        <strain evidence="12">DSM 45817 / CECT 9037 / EuI1c</strain>
    </source>
</reference>
<dbReference type="InterPro" id="IPR009075">
    <property type="entry name" value="AcylCo_DH/oxidase_C"/>
</dbReference>
<protein>
    <submittedName>
        <fullName evidence="11">Acyl-CoA dehydrogenase domain-containing protein</fullName>
    </submittedName>
</protein>
<dbReference type="GO" id="GO:0050660">
    <property type="term" value="F:flavin adenine dinucleotide binding"/>
    <property type="evidence" value="ECO:0007669"/>
    <property type="project" value="InterPro"/>
</dbReference>
<keyword evidence="4 6" id="KW-0274">FAD</keyword>
<feature type="domain" description="Acyl-CoA oxidase/dehydrogenase middle" evidence="9">
    <location>
        <begin position="158"/>
        <end position="250"/>
    </location>
</feature>
<dbReference type="Pfam" id="PF02770">
    <property type="entry name" value="Acyl-CoA_dh_M"/>
    <property type="match status" value="1"/>
</dbReference>
<organism evidence="11 12">
    <name type="scientific">Pseudofrankia inefficax (strain DSM 45817 / CECT 9037 / DDB 130130 / EuI1c)</name>
    <name type="common">Frankia inefficax</name>
    <dbReference type="NCBI Taxonomy" id="298654"/>
    <lineage>
        <taxon>Bacteria</taxon>
        <taxon>Bacillati</taxon>
        <taxon>Actinomycetota</taxon>
        <taxon>Actinomycetes</taxon>
        <taxon>Frankiales</taxon>
        <taxon>Frankiaceae</taxon>
        <taxon>Pseudofrankia</taxon>
    </lineage>
</organism>
<evidence type="ECO:0000259" key="9">
    <source>
        <dbReference type="Pfam" id="PF02770"/>
    </source>
</evidence>
<dbReference type="STRING" id="298654.FraEuI1c_3158"/>
<evidence type="ECO:0000256" key="2">
    <source>
        <dbReference type="ARBA" id="ARBA00009347"/>
    </source>
</evidence>
<comment type="similarity">
    <text evidence="2 6">Belongs to the acyl-CoA dehydrogenase family.</text>
</comment>
<dbReference type="InterPro" id="IPR013786">
    <property type="entry name" value="AcylCoA_DH/ox_N"/>
</dbReference>
<dbReference type="SUPFAM" id="SSF47203">
    <property type="entry name" value="Acyl-CoA dehydrogenase C-terminal domain-like"/>
    <property type="match status" value="1"/>
</dbReference>
<accession>E3JD38</accession>
<dbReference type="InterPro" id="IPR037069">
    <property type="entry name" value="AcylCoA_DH/ox_N_sf"/>
</dbReference>
<dbReference type="PANTHER" id="PTHR43292">
    <property type="entry name" value="ACYL-COA DEHYDROGENASE"/>
    <property type="match status" value="1"/>
</dbReference>
<feature type="domain" description="Acyl-CoA dehydrogenase/oxidase C-terminal" evidence="8">
    <location>
        <begin position="262"/>
        <end position="406"/>
    </location>
</feature>
<evidence type="ECO:0000313" key="11">
    <source>
        <dbReference type="EMBL" id="ADP81177.1"/>
    </source>
</evidence>
<dbReference type="SUPFAM" id="SSF56645">
    <property type="entry name" value="Acyl-CoA dehydrogenase NM domain-like"/>
    <property type="match status" value="1"/>
</dbReference>
<evidence type="ECO:0000256" key="7">
    <source>
        <dbReference type="SAM" id="MobiDB-lite"/>
    </source>
</evidence>
<dbReference type="AlphaFoldDB" id="E3JD38"/>
<dbReference type="HOGENOM" id="CLU_018204_9_0_11"/>
<comment type="cofactor">
    <cofactor evidence="1 6">
        <name>FAD</name>
        <dbReference type="ChEBI" id="CHEBI:57692"/>
    </cofactor>
</comment>
<keyword evidence="5 6" id="KW-0560">Oxidoreductase</keyword>